<evidence type="ECO:0000256" key="7">
    <source>
        <dbReference type="ARBA" id="ARBA00031113"/>
    </source>
</evidence>
<sequence length="434" mass="49885">MSLIFKRNLLKSRRLHLQLRFFHRSGLYCWNLPKFAELDQSYLCNLDNIPKIQENISRRKGVGNITLVNKLYNKLKTLSSIDPEYCSIQNDFYKECLLIPNKTHPDVYNLGENPKVLRYIGEKRDFDFAHKEFYEIVKKLNLARTEHLGNVSGSKSYFLLGDLAELEHALVRYFVNNLIKCNFQLVSVPDILPRDVVESCGMSTRGDRTQVYSLDSNLHGPDLCLSGTSEIALAGYLSGEILDYRDLPLKLCAVSRCYRAETSNLAEERGIYRVHEFTKVEMFLVSTPDTSDDILEDIRSHQEELFESLDLHFQVLDMPPHELGAQAYRKYDIEAWMAGRNMYGEISSCSNCTDYQSRRLNIQYRKPDGTLDFVHTLNGTACAIPRLLIALVETNQQSNGTINIPLKLQKYMSNKTCFGQQKGIPHLSLIKNKK</sequence>
<dbReference type="Proteomes" id="UP000625711">
    <property type="component" value="Unassembled WGS sequence"/>
</dbReference>
<evidence type="ECO:0000256" key="8">
    <source>
        <dbReference type="PIRSR" id="PIRSR001529-1"/>
    </source>
</evidence>
<dbReference type="PANTHER" id="PTHR11778">
    <property type="entry name" value="SERYL-TRNA SYNTHETASE"/>
    <property type="match status" value="1"/>
</dbReference>
<dbReference type="PROSITE" id="PS50862">
    <property type="entry name" value="AA_TRNA_LIGASE_II"/>
    <property type="match status" value="1"/>
</dbReference>
<evidence type="ECO:0000256" key="1">
    <source>
        <dbReference type="ARBA" id="ARBA00010728"/>
    </source>
</evidence>
<accession>A0A834IRW3</accession>
<feature type="binding site" evidence="8">
    <location>
        <position position="378"/>
    </location>
    <ligand>
        <name>L-serine</name>
        <dbReference type="ChEBI" id="CHEBI:33384"/>
    </ligand>
</feature>
<keyword evidence="5 9" id="KW-0067">ATP-binding</keyword>
<dbReference type="OrthoDB" id="10264585at2759"/>
<keyword evidence="6" id="KW-0030">Aminoacyl-tRNA synthetase</keyword>
<evidence type="ECO:0000256" key="6">
    <source>
        <dbReference type="ARBA" id="ARBA00023146"/>
    </source>
</evidence>
<dbReference type="EMBL" id="JAACXV010000086">
    <property type="protein sequence ID" value="KAF7283822.1"/>
    <property type="molecule type" value="Genomic_DNA"/>
</dbReference>
<evidence type="ECO:0000256" key="9">
    <source>
        <dbReference type="PIRSR" id="PIRSR001529-2"/>
    </source>
</evidence>
<feature type="domain" description="Aminoacyl-transfer RNA synthetases class-II family profile" evidence="10">
    <location>
        <begin position="165"/>
        <end position="405"/>
    </location>
</feature>
<evidence type="ECO:0000313" key="11">
    <source>
        <dbReference type="EMBL" id="KAF7283822.1"/>
    </source>
</evidence>
<evidence type="ECO:0000259" key="10">
    <source>
        <dbReference type="PROSITE" id="PS50862"/>
    </source>
</evidence>
<organism evidence="11 12">
    <name type="scientific">Rhynchophorus ferrugineus</name>
    <name type="common">Red palm weevil</name>
    <name type="synonym">Curculio ferrugineus</name>
    <dbReference type="NCBI Taxonomy" id="354439"/>
    <lineage>
        <taxon>Eukaryota</taxon>
        <taxon>Metazoa</taxon>
        <taxon>Ecdysozoa</taxon>
        <taxon>Arthropoda</taxon>
        <taxon>Hexapoda</taxon>
        <taxon>Insecta</taxon>
        <taxon>Pterygota</taxon>
        <taxon>Neoptera</taxon>
        <taxon>Endopterygota</taxon>
        <taxon>Coleoptera</taxon>
        <taxon>Polyphaga</taxon>
        <taxon>Cucujiformia</taxon>
        <taxon>Curculionidae</taxon>
        <taxon>Dryophthorinae</taxon>
        <taxon>Rhynchophorus</taxon>
    </lineage>
</organism>
<feature type="binding site" evidence="9">
    <location>
        <begin position="274"/>
        <end position="277"/>
    </location>
    <ligand>
        <name>ATP</name>
        <dbReference type="ChEBI" id="CHEBI:30616"/>
    </ligand>
</feature>
<dbReference type="FunFam" id="3.30.930.10:FF:000078">
    <property type="entry name" value="Seryl-tRNA synthetase"/>
    <property type="match status" value="1"/>
</dbReference>
<reference evidence="11" key="1">
    <citation type="submission" date="2020-08" db="EMBL/GenBank/DDBJ databases">
        <title>Genome sequencing and assembly of the red palm weevil Rhynchophorus ferrugineus.</title>
        <authorList>
            <person name="Dias G.B."/>
            <person name="Bergman C.M."/>
            <person name="Manee M."/>
        </authorList>
    </citation>
    <scope>NUCLEOTIDE SEQUENCE</scope>
    <source>
        <strain evidence="11">AA-2017</strain>
        <tissue evidence="11">Whole larva</tissue>
    </source>
</reference>
<dbReference type="EC" id="6.1.1.11" evidence="2"/>
<dbReference type="Pfam" id="PF00587">
    <property type="entry name" value="tRNA-synt_2b"/>
    <property type="match status" value="1"/>
</dbReference>
<feature type="binding site" evidence="9">
    <location>
        <begin position="259"/>
        <end position="261"/>
    </location>
    <ligand>
        <name>ATP</name>
        <dbReference type="ChEBI" id="CHEBI:30616"/>
    </ligand>
</feature>
<dbReference type="InterPro" id="IPR002317">
    <property type="entry name" value="Ser-tRNA-ligase_type_1"/>
</dbReference>
<dbReference type="PRINTS" id="PR00981">
    <property type="entry name" value="TRNASYNTHSER"/>
</dbReference>
<comment type="caution">
    <text evidence="11">The sequence shown here is derived from an EMBL/GenBank/DDBJ whole genome shotgun (WGS) entry which is preliminary data.</text>
</comment>
<feature type="binding site" evidence="8">
    <location>
        <position position="259"/>
    </location>
    <ligand>
        <name>L-serine</name>
        <dbReference type="ChEBI" id="CHEBI:33384"/>
    </ligand>
</feature>
<feature type="binding site" evidence="8">
    <location>
        <position position="228"/>
    </location>
    <ligand>
        <name>L-serine</name>
        <dbReference type="ChEBI" id="CHEBI:33384"/>
    </ligand>
</feature>
<dbReference type="NCBIfam" id="TIGR00414">
    <property type="entry name" value="serS"/>
    <property type="match status" value="1"/>
</dbReference>
<keyword evidence="4" id="KW-0547">Nucleotide-binding</keyword>
<proteinExistence type="inferred from homology"/>
<dbReference type="Gene3D" id="3.30.930.10">
    <property type="entry name" value="Bira Bifunctional Protein, Domain 2"/>
    <property type="match status" value="1"/>
</dbReference>
<dbReference type="InterPro" id="IPR006195">
    <property type="entry name" value="aa-tRNA-synth_II"/>
</dbReference>
<dbReference type="GO" id="GO:0004828">
    <property type="term" value="F:serine-tRNA ligase activity"/>
    <property type="evidence" value="ECO:0007669"/>
    <property type="project" value="UniProtKB-EC"/>
</dbReference>
<dbReference type="PIRSF" id="PIRSF001529">
    <property type="entry name" value="Ser-tRNA-synth_IIa"/>
    <property type="match status" value="1"/>
</dbReference>
<evidence type="ECO:0000313" key="12">
    <source>
        <dbReference type="Proteomes" id="UP000625711"/>
    </source>
</evidence>
<name>A0A834IRW3_RHYFE</name>
<protein>
    <recommendedName>
        <fullName evidence="2">serine--tRNA ligase</fullName>
        <ecNumber evidence="2">6.1.1.11</ecNumber>
    </recommendedName>
    <alternativeName>
        <fullName evidence="7">Seryl-tRNA synthetase</fullName>
    </alternativeName>
</protein>
<keyword evidence="3" id="KW-0436">Ligase</keyword>
<dbReference type="SUPFAM" id="SSF55681">
    <property type="entry name" value="Class II aaRS and biotin synthetases"/>
    <property type="match status" value="1"/>
</dbReference>
<keyword evidence="12" id="KW-1185">Reference proteome</keyword>
<dbReference type="GO" id="GO:0006434">
    <property type="term" value="P:seryl-tRNA aminoacylation"/>
    <property type="evidence" value="ECO:0007669"/>
    <property type="project" value="InterPro"/>
</dbReference>
<evidence type="ECO:0000256" key="5">
    <source>
        <dbReference type="ARBA" id="ARBA00022840"/>
    </source>
</evidence>
<feature type="binding site" evidence="8">
    <location>
        <position position="281"/>
    </location>
    <ligand>
        <name>L-serine</name>
        <dbReference type="ChEBI" id="CHEBI:33384"/>
    </ligand>
</feature>
<dbReference type="InterPro" id="IPR045864">
    <property type="entry name" value="aa-tRNA-synth_II/BPL/LPL"/>
</dbReference>
<feature type="site" description="Important for serine binding" evidence="8">
    <location>
        <position position="380"/>
    </location>
</feature>
<evidence type="ECO:0000256" key="4">
    <source>
        <dbReference type="ARBA" id="ARBA00022741"/>
    </source>
</evidence>
<dbReference type="InterPro" id="IPR002314">
    <property type="entry name" value="aa-tRNA-synt_IIb"/>
</dbReference>
<dbReference type="AlphaFoldDB" id="A0A834IRW3"/>
<comment type="similarity">
    <text evidence="1">Belongs to the class-II aminoacyl-tRNA synthetase family. Type-1 seryl-tRNA synthetase subfamily.</text>
</comment>
<gene>
    <name evidence="11" type="ORF">GWI33_022862</name>
</gene>
<feature type="binding site" evidence="9">
    <location>
        <begin position="345"/>
        <end position="348"/>
    </location>
    <ligand>
        <name>ATP</name>
        <dbReference type="ChEBI" id="CHEBI:30616"/>
    </ligand>
</feature>
<dbReference type="GO" id="GO:0005524">
    <property type="term" value="F:ATP binding"/>
    <property type="evidence" value="ECO:0007669"/>
    <property type="project" value="UniProtKB-KW"/>
</dbReference>
<evidence type="ECO:0000256" key="2">
    <source>
        <dbReference type="ARBA" id="ARBA00012840"/>
    </source>
</evidence>
<evidence type="ECO:0000256" key="3">
    <source>
        <dbReference type="ARBA" id="ARBA00022598"/>
    </source>
</evidence>